<dbReference type="Proteomes" id="UP000452235">
    <property type="component" value="Unassembled WGS sequence"/>
</dbReference>
<evidence type="ECO:0000313" key="1">
    <source>
        <dbReference type="EMBL" id="GFF18722.1"/>
    </source>
</evidence>
<dbReference type="OrthoDB" id="5576763at2759"/>
<accession>A0A5M3Z8I9</accession>
<keyword evidence="2" id="KW-1185">Reference proteome</keyword>
<name>A0A5M3Z8I9_ASPTE</name>
<proteinExistence type="predicted"/>
<comment type="caution">
    <text evidence="1">The sequence shown here is derived from an EMBL/GenBank/DDBJ whole genome shotgun (WGS) entry which is preliminary data.</text>
</comment>
<evidence type="ECO:0000313" key="2">
    <source>
        <dbReference type="Proteomes" id="UP000452235"/>
    </source>
</evidence>
<dbReference type="EMBL" id="BLJY01000009">
    <property type="protein sequence ID" value="GFF18722.1"/>
    <property type="molecule type" value="Genomic_DNA"/>
</dbReference>
<dbReference type="AlphaFoldDB" id="A0A5M3Z8I9"/>
<sequence length="237" mass="24781">MKPTLLASTTLLPLASALVGLEWKVSNVPTAGLTDITFPISIANAPHKTGYYFAEQFAFTGVSDVGYTGLQPRPDANGASIVHAVFSSFVAGSTSTDPNCSDGADGGPGVSCSVEIAAPYEHMYHLVIRNTYGTTWTGTLVDTVLKNSTHIGEYTLPAGAGGIKDTQLGFVEYYPWNSGSHTCDQLPYSNAAFGAPTATVAGTEGSLSKPYEYGDCVGQVNFDVQGSEAEWAVSVGF</sequence>
<organism evidence="1 2">
    <name type="scientific">Aspergillus terreus</name>
    <dbReference type="NCBI Taxonomy" id="33178"/>
    <lineage>
        <taxon>Eukaryota</taxon>
        <taxon>Fungi</taxon>
        <taxon>Dikarya</taxon>
        <taxon>Ascomycota</taxon>
        <taxon>Pezizomycotina</taxon>
        <taxon>Eurotiomycetes</taxon>
        <taxon>Eurotiomycetidae</taxon>
        <taxon>Eurotiales</taxon>
        <taxon>Aspergillaceae</taxon>
        <taxon>Aspergillus</taxon>
        <taxon>Aspergillus subgen. Circumdati</taxon>
    </lineage>
</organism>
<protein>
    <submittedName>
        <fullName evidence="1">Uncharacterized protein</fullName>
    </submittedName>
</protein>
<dbReference type="VEuPathDB" id="FungiDB:ATEG_07481"/>
<reference evidence="1 2" key="1">
    <citation type="submission" date="2020-01" db="EMBL/GenBank/DDBJ databases">
        <title>Aspergillus terreus IFO 6365 whole genome shotgun sequence.</title>
        <authorList>
            <person name="Kanamasa S."/>
            <person name="Takahashi H."/>
        </authorList>
    </citation>
    <scope>NUCLEOTIDE SEQUENCE [LARGE SCALE GENOMIC DNA]</scope>
    <source>
        <strain evidence="1 2">IFO 6365</strain>
    </source>
</reference>
<gene>
    <name evidence="1" type="ORF">ATEIFO6365_0009008500</name>
</gene>